<dbReference type="RefSeq" id="WP_153447521.1">
    <property type="nucleotide sequence ID" value="NZ_CP045699.1"/>
</dbReference>
<keyword evidence="8 10" id="KW-0238">DNA-binding</keyword>
<keyword evidence="2 10" id="KW-0547">Nucleotide-binding</keyword>
<dbReference type="InterPro" id="IPR041500">
    <property type="entry name" value="RecC_C"/>
</dbReference>
<evidence type="ECO:0000256" key="1">
    <source>
        <dbReference type="ARBA" id="ARBA00022722"/>
    </source>
</evidence>
<dbReference type="Gene3D" id="3.40.50.300">
    <property type="entry name" value="P-loop containing nucleotide triphosphate hydrolases"/>
    <property type="match status" value="2"/>
</dbReference>
<dbReference type="Proteomes" id="UP000348942">
    <property type="component" value="Chromosome 1"/>
</dbReference>
<dbReference type="InterPro" id="IPR027417">
    <property type="entry name" value="P-loop_NTPase"/>
</dbReference>
<dbReference type="PANTHER" id="PTHR30591:SF1">
    <property type="entry name" value="RECBCD ENZYME SUBUNIT RECC"/>
    <property type="match status" value="1"/>
</dbReference>
<evidence type="ECO:0000259" key="11">
    <source>
        <dbReference type="Pfam" id="PF17946"/>
    </source>
</evidence>
<evidence type="ECO:0000256" key="6">
    <source>
        <dbReference type="ARBA" id="ARBA00022839"/>
    </source>
</evidence>
<dbReference type="GO" id="GO:0003677">
    <property type="term" value="F:DNA binding"/>
    <property type="evidence" value="ECO:0007669"/>
    <property type="project" value="UniProtKB-UniRule"/>
</dbReference>
<evidence type="ECO:0000256" key="2">
    <source>
        <dbReference type="ARBA" id="ARBA00022741"/>
    </source>
</evidence>
<comment type="similarity">
    <text evidence="10">Belongs to the RecC family.</text>
</comment>
<dbReference type="Gene3D" id="1.10.10.990">
    <property type="match status" value="1"/>
</dbReference>
<dbReference type="SUPFAM" id="SSF52980">
    <property type="entry name" value="Restriction endonuclease-like"/>
    <property type="match status" value="1"/>
</dbReference>
<dbReference type="PIRSF" id="PIRSF000980">
    <property type="entry name" value="RecC"/>
    <property type="match status" value="1"/>
</dbReference>
<dbReference type="GO" id="GO:0005524">
    <property type="term" value="F:ATP binding"/>
    <property type="evidence" value="ECO:0007669"/>
    <property type="project" value="UniProtKB-UniRule"/>
</dbReference>
<evidence type="ECO:0000256" key="8">
    <source>
        <dbReference type="ARBA" id="ARBA00023125"/>
    </source>
</evidence>
<dbReference type="Gene3D" id="1.10.10.160">
    <property type="match status" value="1"/>
</dbReference>
<evidence type="ECO:0000256" key="10">
    <source>
        <dbReference type="HAMAP-Rule" id="MF_01486"/>
    </source>
</evidence>
<evidence type="ECO:0000256" key="9">
    <source>
        <dbReference type="ARBA" id="ARBA00023204"/>
    </source>
</evidence>
<dbReference type="GO" id="GO:0000724">
    <property type="term" value="P:double-strand break repair via homologous recombination"/>
    <property type="evidence" value="ECO:0007669"/>
    <property type="project" value="UniProtKB-UniRule"/>
</dbReference>
<organism evidence="12 13">
    <name type="scientific">Vibrio algicola</name>
    <dbReference type="NCBI Taxonomy" id="2662262"/>
    <lineage>
        <taxon>Bacteria</taxon>
        <taxon>Pseudomonadati</taxon>
        <taxon>Pseudomonadota</taxon>
        <taxon>Gammaproteobacteria</taxon>
        <taxon>Vibrionales</taxon>
        <taxon>Vibrionaceae</taxon>
        <taxon>Vibrio</taxon>
    </lineage>
</organism>
<reference evidence="12 13" key="1">
    <citation type="submission" date="2019-10" db="EMBL/GenBank/DDBJ databases">
        <title>Vibrio sp. nov., isolated from Coralline algae surface.</title>
        <authorList>
            <person name="Geng Y."/>
            <person name="Zhang X."/>
        </authorList>
    </citation>
    <scope>NUCLEOTIDE SEQUENCE [LARGE SCALE GENOMIC DNA]</scope>
    <source>
        <strain evidence="12 13">SM1977</strain>
    </source>
</reference>
<dbReference type="InterPro" id="IPR013986">
    <property type="entry name" value="DExx_box_DNA_helicase_dom_sf"/>
</dbReference>
<gene>
    <name evidence="10 12" type="primary">recC</name>
    <name evidence="12" type="ORF">GFB47_08040</name>
</gene>
<feature type="domain" description="RecC C-terminal" evidence="11">
    <location>
        <begin position="866"/>
        <end position="1121"/>
    </location>
</feature>
<comment type="subunit">
    <text evidence="10">Heterotrimer of RecB, RecC and RecD. All subunits contribute to DNA-binding.</text>
</comment>
<name>A0A5Q0TE17_9VIBR</name>
<dbReference type="EMBL" id="CP045699">
    <property type="protein sequence ID" value="QGA65373.1"/>
    <property type="molecule type" value="Genomic_DNA"/>
</dbReference>
<dbReference type="InterPro" id="IPR011335">
    <property type="entry name" value="Restrct_endonuc-II-like"/>
</dbReference>
<dbReference type="GO" id="GO:0009338">
    <property type="term" value="C:exodeoxyribonuclease V complex"/>
    <property type="evidence" value="ECO:0007669"/>
    <property type="project" value="InterPro"/>
</dbReference>
<keyword evidence="1 10" id="KW-0540">Nuclease</keyword>
<dbReference type="GO" id="GO:0003678">
    <property type="term" value="F:DNA helicase activity"/>
    <property type="evidence" value="ECO:0007669"/>
    <property type="project" value="UniProtKB-UniRule"/>
</dbReference>
<protein>
    <recommendedName>
        <fullName evidence="10">RecBCD enzyme subunit RecC</fullName>
    </recommendedName>
    <alternativeName>
        <fullName evidence="10">Exonuclease V subunit RecC</fullName>
        <shortName evidence="10">ExoV subunit RecC</shortName>
    </alternativeName>
    <alternativeName>
        <fullName evidence="10">Helicase/nuclease RecBCD subunit RecC</fullName>
    </alternativeName>
</protein>
<keyword evidence="13" id="KW-1185">Reference proteome</keyword>
<accession>A0A5Q0TE17</accession>
<dbReference type="SUPFAM" id="SSF52540">
    <property type="entry name" value="P-loop containing nucleoside triphosphate hydrolases"/>
    <property type="match status" value="2"/>
</dbReference>
<keyword evidence="3 10" id="KW-0227">DNA damage</keyword>
<dbReference type="Gene3D" id="3.40.50.10930">
    <property type="match status" value="1"/>
</dbReference>
<dbReference type="InterPro" id="IPR006697">
    <property type="entry name" value="RecC"/>
</dbReference>
<dbReference type="FunFam" id="3.40.50.300:FF:001153">
    <property type="entry name" value="RecBCD enzyme subunit RecC"/>
    <property type="match status" value="1"/>
</dbReference>
<comment type="function">
    <text evidence="10">A helicase/nuclease that prepares dsDNA breaks (DSB) for recombinational DNA repair. Binds to DSBs and unwinds DNA via a highly rapid and processive ATP-dependent bidirectional helicase activity. Unwinds dsDNA until it encounters a Chi (crossover hotspot instigator) sequence from the 3' direction. Cuts ssDNA a few nucleotides 3' to the Chi site. The properties and activities of the enzyme are changed at Chi. The Chi-altered holoenzyme produces a long 3'-ssDNA overhang and facilitates RecA-binding to the ssDNA for homologous DNA recombination and repair. Holoenzyme degrades any linearized DNA that is unable to undergo homologous recombination. In the holoenzyme this subunit recognizes the wild-type Chi sequence, and when added to isolated RecB increases its ATP-dependent helicase processivity.</text>
</comment>
<dbReference type="CDD" id="cd22353">
    <property type="entry name" value="RecC_C-like"/>
    <property type="match status" value="1"/>
</dbReference>
<proteinExistence type="inferred from homology"/>
<keyword evidence="7 10" id="KW-0067">ATP-binding</keyword>
<comment type="miscellaneous">
    <text evidence="10">In the RecBCD complex, RecB has a slow 3'-5' helicase, an exonuclease activity and loads RecA onto ssDNA, RecD has a fast 5'-3' helicase activity, while RecC stimulates the ATPase and processivity of the RecB helicase and contributes to recognition of the Chi site.</text>
</comment>
<evidence type="ECO:0000256" key="5">
    <source>
        <dbReference type="ARBA" id="ARBA00022806"/>
    </source>
</evidence>
<evidence type="ECO:0000313" key="12">
    <source>
        <dbReference type="EMBL" id="QGA65373.1"/>
    </source>
</evidence>
<dbReference type="Pfam" id="PF04257">
    <property type="entry name" value="Exonuc_V_gamma"/>
    <property type="match status" value="1"/>
</dbReference>
<dbReference type="HAMAP" id="MF_01486">
    <property type="entry name" value="RecC"/>
    <property type="match status" value="1"/>
</dbReference>
<evidence type="ECO:0000313" key="13">
    <source>
        <dbReference type="Proteomes" id="UP000348942"/>
    </source>
</evidence>
<evidence type="ECO:0000256" key="4">
    <source>
        <dbReference type="ARBA" id="ARBA00022801"/>
    </source>
</evidence>
<dbReference type="Pfam" id="PF17946">
    <property type="entry name" value="RecC_C"/>
    <property type="match status" value="1"/>
</dbReference>
<evidence type="ECO:0000256" key="3">
    <source>
        <dbReference type="ARBA" id="ARBA00022763"/>
    </source>
</evidence>
<dbReference type="AlphaFoldDB" id="A0A5Q0TE17"/>
<dbReference type="PANTHER" id="PTHR30591">
    <property type="entry name" value="RECBCD ENZYME SUBUNIT RECC"/>
    <property type="match status" value="1"/>
</dbReference>
<dbReference type="NCBIfam" id="TIGR01450">
    <property type="entry name" value="recC"/>
    <property type="match status" value="1"/>
</dbReference>
<sequence length="1211" mass="137313">MFTIYHSNQVDVLKSLLVELIRLNPLQNPFDSEQILVQSPGMSQWLKMEMAQEFGVAANLTFPLPATFIWEMFTKVLTDVPKRSAFNKEAMTWKLMQLLPQQLELAEFSPLKQYLQDDDDQSKRYQLAEKIADTFDGYLVYRPEWIATWEAGEVVEELGDEHPWQPILWQALYDQTVALDQSPYHRANLYDHFIDTLESMLETPQGLPPRLFVFGITALPPRYMDALHALGQHIDVHLMFTNPCRYYWGDVKDRKYLAKLAAKNRQKMRWLHNHSELGEATEQLKGSIEQNAQPEWQQLHTEEAVGNSLLASMGKLGRDNLYLLSQLEANEIDAFVDIESQSLLHCIQADILELREHQDDQKLNDSEHKPVIALGDHSLQLHVCHSPMREVEVLHDRLLAMFDADPSLKPRDIIVMVADINAYSHAIQAVFGNAPNERFIPYSISDRSADQENPILQAFMALLALPKQRCQASEILQLLEVPAVMARFGIEPQQFERVTNWVEQVGIRWGLDEKTAQQFELPNQKHNTWLFGIERMLMGYAISEQSGLFHGVEGDIAPFDEAQGMDAELAGKLAEFVRCLQYYRDQLLQTQSFDNWQHTLFKLLEDFFSVDLEGESVLASIRACLQQLQQQLSDAGVTDAISPQVLEQYLQDHLSSSRVSQRFLAGQVNFCTLMPMRSIPFKTVCLLGMNDGLYPRSVNPESFDLIAGRTRAGDRSRRDDDRYLFLEALQSAQNNLYISYAGRSIQDNSAKEPSVLVAELLEYCQQNYALIGSEHLPSDDSGVALINTITHYHPLVPFSPSVFATGNAHDNDYDPAIASYAKEWLPVARSIDVADGIDNSRDNEAPAELEPYIKQLEPDHLGVYSLELQELQRFWRLPVKYFFNQRLKAYFDGSEALSNCSDDEPFNLNGLESYQISEHLLSAWLAARVNGDPNHDFSSIAQQVIGEQSAQGKLPLAQFGQLTSTQLINKVEQLIPPLTQLTAQLQPDIEINLSLTIELDGVVYPLKISGWLNGLYRHSAPDVTSDAATSNKTSLVRYRTGSIHGVNMLGCWLEHLCMNASGVCQTSELLGLNKQGLQHFQFQALEQNMALDLLTELVRYYYQGLNAPLCFVPKTAMAGVEVGYEKSDWSQNNSTWFGFTKESDKEKAIKAMAKVFQDSYSFAGEGSNDYIQRIWKQWTPELGAELLQRGEAVLKPMLDKTVAVSDQTGKQ</sequence>
<evidence type="ECO:0000256" key="7">
    <source>
        <dbReference type="ARBA" id="ARBA00022840"/>
    </source>
</evidence>
<keyword evidence="9 10" id="KW-0234">DNA repair</keyword>
<dbReference type="GO" id="GO:0008854">
    <property type="term" value="F:exodeoxyribonuclease V activity"/>
    <property type="evidence" value="ECO:0007669"/>
    <property type="project" value="InterPro"/>
</dbReference>
<keyword evidence="6 10" id="KW-0269">Exonuclease</keyword>
<keyword evidence="5 10" id="KW-0347">Helicase</keyword>
<keyword evidence="4 10" id="KW-0378">Hydrolase</keyword>
<dbReference type="NCBIfam" id="NF008289">
    <property type="entry name" value="PRK11069.1"/>
    <property type="match status" value="1"/>
</dbReference>